<keyword evidence="5 6" id="KW-0472">Membrane</keyword>
<feature type="transmembrane region" description="Helical" evidence="6">
    <location>
        <begin position="283"/>
        <end position="302"/>
    </location>
</feature>
<dbReference type="EMBL" id="ML996085">
    <property type="protein sequence ID" value="KAF2152875.1"/>
    <property type="molecule type" value="Genomic_DNA"/>
</dbReference>
<feature type="domain" description="Major facilitator superfamily (MFS) profile" evidence="7">
    <location>
        <begin position="56"/>
        <end position="527"/>
    </location>
</feature>
<comment type="caution">
    <text evidence="8">The sequence shown here is derived from an EMBL/GenBank/DDBJ whole genome shotgun (WGS) entry which is preliminary data.</text>
</comment>
<feature type="transmembrane region" description="Helical" evidence="6">
    <location>
        <begin position="323"/>
        <end position="344"/>
    </location>
</feature>
<feature type="transmembrane region" description="Helical" evidence="6">
    <location>
        <begin position="151"/>
        <end position="172"/>
    </location>
</feature>
<evidence type="ECO:0000256" key="4">
    <source>
        <dbReference type="ARBA" id="ARBA00022989"/>
    </source>
</evidence>
<keyword evidence="4 6" id="KW-1133">Transmembrane helix</keyword>
<feature type="transmembrane region" description="Helical" evidence="6">
    <location>
        <begin position="184"/>
        <end position="206"/>
    </location>
</feature>
<evidence type="ECO:0000256" key="6">
    <source>
        <dbReference type="SAM" id="Phobius"/>
    </source>
</evidence>
<feature type="transmembrane region" description="Helical" evidence="6">
    <location>
        <begin position="391"/>
        <end position="409"/>
    </location>
</feature>
<feature type="transmembrane region" description="Helical" evidence="6">
    <location>
        <begin position="125"/>
        <end position="145"/>
    </location>
</feature>
<dbReference type="PANTHER" id="PTHR23501">
    <property type="entry name" value="MAJOR FACILITATOR SUPERFAMILY"/>
    <property type="match status" value="1"/>
</dbReference>
<dbReference type="InterPro" id="IPR020846">
    <property type="entry name" value="MFS_dom"/>
</dbReference>
<organism evidence="8 9">
    <name type="scientific">Myriangium duriaei CBS 260.36</name>
    <dbReference type="NCBI Taxonomy" id="1168546"/>
    <lineage>
        <taxon>Eukaryota</taxon>
        <taxon>Fungi</taxon>
        <taxon>Dikarya</taxon>
        <taxon>Ascomycota</taxon>
        <taxon>Pezizomycotina</taxon>
        <taxon>Dothideomycetes</taxon>
        <taxon>Dothideomycetidae</taxon>
        <taxon>Myriangiales</taxon>
        <taxon>Myriangiaceae</taxon>
        <taxon>Myriangium</taxon>
    </lineage>
</organism>
<dbReference type="AlphaFoldDB" id="A0A9P4J432"/>
<evidence type="ECO:0000259" key="7">
    <source>
        <dbReference type="PROSITE" id="PS50850"/>
    </source>
</evidence>
<dbReference type="Gene3D" id="1.20.1250.20">
    <property type="entry name" value="MFS general substrate transporter like domains"/>
    <property type="match status" value="1"/>
</dbReference>
<feature type="transmembrane region" description="Helical" evidence="6">
    <location>
        <begin position="212"/>
        <end position="232"/>
    </location>
</feature>
<keyword evidence="9" id="KW-1185">Reference proteome</keyword>
<evidence type="ECO:0000256" key="5">
    <source>
        <dbReference type="ARBA" id="ARBA00023136"/>
    </source>
</evidence>
<accession>A0A9P4J432</accession>
<dbReference type="Pfam" id="PF06609">
    <property type="entry name" value="TRI12"/>
    <property type="match status" value="1"/>
</dbReference>
<gene>
    <name evidence="8" type="ORF">K461DRAFT_224789</name>
</gene>
<dbReference type="SUPFAM" id="SSF103473">
    <property type="entry name" value="MFS general substrate transporter"/>
    <property type="match status" value="1"/>
</dbReference>
<feature type="transmembrane region" description="Helical" evidence="6">
    <location>
        <begin position="58"/>
        <end position="83"/>
    </location>
</feature>
<dbReference type="PANTHER" id="PTHR23501:SF109">
    <property type="entry name" value="MAJOR FACILITATOR SUPERFAMILY (MFS) PROFILE DOMAIN-CONTAINING PROTEIN-RELATED"/>
    <property type="match status" value="1"/>
</dbReference>
<feature type="transmembrane region" description="Helical" evidence="6">
    <location>
        <begin position="415"/>
        <end position="435"/>
    </location>
</feature>
<dbReference type="PROSITE" id="PS00216">
    <property type="entry name" value="SUGAR_TRANSPORT_1"/>
    <property type="match status" value="1"/>
</dbReference>
<evidence type="ECO:0000256" key="1">
    <source>
        <dbReference type="ARBA" id="ARBA00004141"/>
    </source>
</evidence>
<feature type="transmembrane region" description="Helical" evidence="6">
    <location>
        <begin position="447"/>
        <end position="471"/>
    </location>
</feature>
<feature type="transmembrane region" description="Helical" evidence="6">
    <location>
        <begin position="95"/>
        <end position="118"/>
    </location>
</feature>
<evidence type="ECO:0000313" key="9">
    <source>
        <dbReference type="Proteomes" id="UP000799439"/>
    </source>
</evidence>
<reference evidence="8" key="1">
    <citation type="journal article" date="2020" name="Stud. Mycol.">
        <title>101 Dothideomycetes genomes: a test case for predicting lifestyles and emergence of pathogens.</title>
        <authorList>
            <person name="Haridas S."/>
            <person name="Albert R."/>
            <person name="Binder M."/>
            <person name="Bloem J."/>
            <person name="Labutti K."/>
            <person name="Salamov A."/>
            <person name="Andreopoulos B."/>
            <person name="Baker S."/>
            <person name="Barry K."/>
            <person name="Bills G."/>
            <person name="Bluhm B."/>
            <person name="Cannon C."/>
            <person name="Castanera R."/>
            <person name="Culley D."/>
            <person name="Daum C."/>
            <person name="Ezra D."/>
            <person name="Gonzalez J."/>
            <person name="Henrissat B."/>
            <person name="Kuo A."/>
            <person name="Liang C."/>
            <person name="Lipzen A."/>
            <person name="Lutzoni F."/>
            <person name="Magnuson J."/>
            <person name="Mondo S."/>
            <person name="Nolan M."/>
            <person name="Ohm R."/>
            <person name="Pangilinan J."/>
            <person name="Park H.-J."/>
            <person name="Ramirez L."/>
            <person name="Alfaro M."/>
            <person name="Sun H."/>
            <person name="Tritt A."/>
            <person name="Yoshinaga Y."/>
            <person name="Zwiers L.-H."/>
            <person name="Turgeon B."/>
            <person name="Goodwin S."/>
            <person name="Spatafora J."/>
            <person name="Crous P."/>
            <person name="Grigoriev I."/>
        </authorList>
    </citation>
    <scope>NUCLEOTIDE SEQUENCE</scope>
    <source>
        <strain evidence="8">CBS 260.36</strain>
    </source>
</reference>
<dbReference type="InterPro" id="IPR010573">
    <property type="entry name" value="MFS_Str1/Tri12-like"/>
</dbReference>
<dbReference type="InterPro" id="IPR036259">
    <property type="entry name" value="MFS_trans_sf"/>
</dbReference>
<dbReference type="OrthoDB" id="4139357at2759"/>
<sequence length="583" mass="63191">MDEEVPPSTQATRGADELEAISTISRVPGNANYYEKGGLRTEGDGYDHTQQNEVNLSFVLVLIGCAIGLSSSQVYALLYLTIGTVIAVDLGRPDLFVWMLSGGILAMGSLAPFIGPLADLLGRRFIFLAGYLVSIIGCVVCSATPTAEGFVAGQVLLGLGAVTLEMLAIAVTSEIVPTSKRPSFLALILLLIIPWSPGTYYAGLLIKHSWRWIGLVLAIWNLIGLMVIFFGYHPGPRVNALGRSRKHIVQRIDFVGGFGVFAGILIFLYGLNSGGITSPWKSARVLAPLVLGIVVLIMIAIYEHRWAPYPLFPRRMIHSARPFWAIILVIFSAGVNYVPLVVFWPVEAIAVFQGDRETVSVWTIPIGACILGGAIFSALLLATFRKGAQWTILLFCCVQTVATGCLAIVNKDNVSSAWAPLVLALFATGGALVPSQLIITTITPDDLIASVAAFTLAVRAQAQVIGIGIFYNEFEKVVTKRTYEYVVPAFIKIGFLDAETRQTITSMMSSLTSIPLREFALAYPQLKDQISYAIVLEATTDVFAAAFKHMWYITIAFGVFACVASAFIGDLSQYMDNHVAVRM</sequence>
<name>A0A9P4J432_9PEZI</name>
<feature type="transmembrane region" description="Helical" evidence="6">
    <location>
        <begin position="550"/>
        <end position="568"/>
    </location>
</feature>
<evidence type="ECO:0000256" key="2">
    <source>
        <dbReference type="ARBA" id="ARBA00022448"/>
    </source>
</evidence>
<dbReference type="GO" id="GO:0005886">
    <property type="term" value="C:plasma membrane"/>
    <property type="evidence" value="ECO:0007669"/>
    <property type="project" value="TreeGrafter"/>
</dbReference>
<evidence type="ECO:0000256" key="3">
    <source>
        <dbReference type="ARBA" id="ARBA00022692"/>
    </source>
</evidence>
<dbReference type="GO" id="GO:0022857">
    <property type="term" value="F:transmembrane transporter activity"/>
    <property type="evidence" value="ECO:0007669"/>
    <property type="project" value="InterPro"/>
</dbReference>
<keyword evidence="3 6" id="KW-0812">Transmembrane</keyword>
<proteinExistence type="predicted"/>
<dbReference type="Proteomes" id="UP000799439">
    <property type="component" value="Unassembled WGS sequence"/>
</dbReference>
<dbReference type="PROSITE" id="PS50850">
    <property type="entry name" value="MFS"/>
    <property type="match status" value="1"/>
</dbReference>
<keyword evidence="2" id="KW-0813">Transport</keyword>
<feature type="transmembrane region" description="Helical" evidence="6">
    <location>
        <begin position="364"/>
        <end position="384"/>
    </location>
</feature>
<evidence type="ECO:0000313" key="8">
    <source>
        <dbReference type="EMBL" id="KAF2152875.1"/>
    </source>
</evidence>
<dbReference type="InterPro" id="IPR005829">
    <property type="entry name" value="Sugar_transporter_CS"/>
</dbReference>
<comment type="subcellular location">
    <subcellularLocation>
        <location evidence="1">Membrane</location>
        <topology evidence="1">Multi-pass membrane protein</topology>
    </subcellularLocation>
</comment>
<feature type="transmembrane region" description="Helical" evidence="6">
    <location>
        <begin position="252"/>
        <end position="271"/>
    </location>
</feature>
<protein>
    <submittedName>
        <fullName evidence="8">MFS general substrate transporter</fullName>
    </submittedName>
</protein>